<comment type="caution">
    <text evidence="1">The sequence shown here is derived from an EMBL/GenBank/DDBJ whole genome shotgun (WGS) entry which is preliminary data.</text>
</comment>
<dbReference type="EMBL" id="LXQA011186408">
    <property type="protein sequence ID" value="MCI88182.1"/>
    <property type="molecule type" value="Genomic_DNA"/>
</dbReference>
<proteinExistence type="predicted"/>
<evidence type="ECO:0000313" key="2">
    <source>
        <dbReference type="Proteomes" id="UP000265520"/>
    </source>
</evidence>
<feature type="non-terminal residue" evidence="1">
    <location>
        <position position="1"/>
    </location>
</feature>
<keyword evidence="2" id="KW-1185">Reference proteome</keyword>
<organism evidence="1 2">
    <name type="scientific">Trifolium medium</name>
    <dbReference type="NCBI Taxonomy" id="97028"/>
    <lineage>
        <taxon>Eukaryota</taxon>
        <taxon>Viridiplantae</taxon>
        <taxon>Streptophyta</taxon>
        <taxon>Embryophyta</taxon>
        <taxon>Tracheophyta</taxon>
        <taxon>Spermatophyta</taxon>
        <taxon>Magnoliopsida</taxon>
        <taxon>eudicotyledons</taxon>
        <taxon>Gunneridae</taxon>
        <taxon>Pentapetalae</taxon>
        <taxon>rosids</taxon>
        <taxon>fabids</taxon>
        <taxon>Fabales</taxon>
        <taxon>Fabaceae</taxon>
        <taxon>Papilionoideae</taxon>
        <taxon>50 kb inversion clade</taxon>
        <taxon>NPAAA clade</taxon>
        <taxon>Hologalegina</taxon>
        <taxon>IRL clade</taxon>
        <taxon>Trifolieae</taxon>
        <taxon>Trifolium</taxon>
    </lineage>
</organism>
<protein>
    <submittedName>
        <fullName evidence="1">Uncharacterized protein</fullName>
    </submittedName>
</protein>
<dbReference type="AlphaFoldDB" id="A0A392VL74"/>
<name>A0A392VL74_9FABA</name>
<reference evidence="1 2" key="1">
    <citation type="journal article" date="2018" name="Front. Plant Sci.">
        <title>Red Clover (Trifolium pratense) and Zigzag Clover (T. medium) - A Picture of Genomic Similarities and Differences.</title>
        <authorList>
            <person name="Dluhosova J."/>
            <person name="Istvanek J."/>
            <person name="Nedelnik J."/>
            <person name="Repkova J."/>
        </authorList>
    </citation>
    <scope>NUCLEOTIDE SEQUENCE [LARGE SCALE GENOMIC DNA]</scope>
    <source>
        <strain evidence="2">cv. 10/8</strain>
        <tissue evidence="1">Leaf</tissue>
    </source>
</reference>
<sequence>QRAAASASGAATSGASPVFTYGELGLDDSPGDFHNYMDPPASG</sequence>
<dbReference type="Proteomes" id="UP000265520">
    <property type="component" value="Unassembled WGS sequence"/>
</dbReference>
<accession>A0A392VL74</accession>
<evidence type="ECO:0000313" key="1">
    <source>
        <dbReference type="EMBL" id="MCI88182.1"/>
    </source>
</evidence>